<keyword evidence="2" id="KW-1185">Reference proteome</keyword>
<reference evidence="1 2" key="1">
    <citation type="submission" date="2020-08" db="EMBL/GenBank/DDBJ databases">
        <title>Sequencing the genomes of 1000 actinobacteria strains.</title>
        <authorList>
            <person name="Klenk H.-P."/>
        </authorList>
    </citation>
    <scope>NUCLEOTIDE SEQUENCE [LARGE SCALE GENOMIC DNA]</scope>
    <source>
        <strain evidence="1 2">DSM 28238</strain>
    </source>
</reference>
<dbReference type="EMBL" id="JACIBT010000002">
    <property type="protein sequence ID" value="MBB3667569.1"/>
    <property type="molecule type" value="Genomic_DNA"/>
</dbReference>
<sequence>MITRYSAEHSPLRATFVQVSGSGCKADTAAPLGVDVIEDIADWTPFGKAPKLDSKVLLQRLMVLFGLALQSSVDFFGHVADQNMGHAYIMIAHVGKSQGSAFLGRLAPRDQ</sequence>
<dbReference type="PROSITE" id="PS51257">
    <property type="entry name" value="PROKAR_LIPOPROTEIN"/>
    <property type="match status" value="1"/>
</dbReference>
<name>A0A7W5TVE3_9MICC</name>
<evidence type="ECO:0000313" key="1">
    <source>
        <dbReference type="EMBL" id="MBB3667569.1"/>
    </source>
</evidence>
<gene>
    <name evidence="1" type="ORF">FHX47_001188</name>
</gene>
<protein>
    <submittedName>
        <fullName evidence="1">Uncharacterized protein</fullName>
    </submittedName>
</protein>
<proteinExistence type="predicted"/>
<comment type="caution">
    <text evidence="1">The sequence shown here is derived from an EMBL/GenBank/DDBJ whole genome shotgun (WGS) entry which is preliminary data.</text>
</comment>
<organism evidence="1 2">
    <name type="scientific">Garicola koreensis</name>
    <dbReference type="NCBI Taxonomy" id="1262554"/>
    <lineage>
        <taxon>Bacteria</taxon>
        <taxon>Bacillati</taxon>
        <taxon>Actinomycetota</taxon>
        <taxon>Actinomycetes</taxon>
        <taxon>Micrococcales</taxon>
        <taxon>Micrococcaceae</taxon>
        <taxon>Garicola</taxon>
    </lineage>
</organism>
<dbReference type="AlphaFoldDB" id="A0A7W5TVE3"/>
<dbReference type="Proteomes" id="UP000547528">
    <property type="component" value="Unassembled WGS sequence"/>
</dbReference>
<evidence type="ECO:0000313" key="2">
    <source>
        <dbReference type="Proteomes" id="UP000547528"/>
    </source>
</evidence>
<dbReference type="RefSeq" id="WP_183357986.1">
    <property type="nucleotide sequence ID" value="NZ_BAABKR010000001.1"/>
</dbReference>
<accession>A0A7W5TVE3</accession>